<name>U4LA74_PYROM</name>
<organism evidence="1 2">
    <name type="scientific">Pyronema omphalodes (strain CBS 100304)</name>
    <name type="common">Pyronema confluens</name>
    <dbReference type="NCBI Taxonomy" id="1076935"/>
    <lineage>
        <taxon>Eukaryota</taxon>
        <taxon>Fungi</taxon>
        <taxon>Dikarya</taxon>
        <taxon>Ascomycota</taxon>
        <taxon>Pezizomycotina</taxon>
        <taxon>Pezizomycetes</taxon>
        <taxon>Pezizales</taxon>
        <taxon>Pyronemataceae</taxon>
        <taxon>Pyronema</taxon>
    </lineage>
</organism>
<dbReference type="AlphaFoldDB" id="U4LA74"/>
<keyword evidence="2" id="KW-1185">Reference proteome</keyword>
<protein>
    <submittedName>
        <fullName evidence="1">Uncharacterized protein</fullName>
    </submittedName>
</protein>
<dbReference type="EMBL" id="HF936105">
    <property type="protein sequence ID" value="CCX14976.1"/>
    <property type="molecule type" value="Genomic_DNA"/>
</dbReference>
<sequence length="43" mass="4739">MMAFEGFELRASMTSTGFDSPSSRSRDGHAFRVGLDRIGSELE</sequence>
<gene>
    <name evidence="1" type="ORF">PCON_01202</name>
</gene>
<dbReference type="Proteomes" id="UP000018144">
    <property type="component" value="Unassembled WGS sequence"/>
</dbReference>
<evidence type="ECO:0000313" key="2">
    <source>
        <dbReference type="Proteomes" id="UP000018144"/>
    </source>
</evidence>
<accession>U4LA74</accession>
<proteinExistence type="predicted"/>
<reference evidence="1 2" key="1">
    <citation type="journal article" date="2013" name="PLoS Genet.">
        <title>The genome and development-dependent transcriptomes of Pyronema confluens: a window into fungal evolution.</title>
        <authorList>
            <person name="Traeger S."/>
            <person name="Altegoer F."/>
            <person name="Freitag M."/>
            <person name="Gabaldon T."/>
            <person name="Kempken F."/>
            <person name="Kumar A."/>
            <person name="Marcet-Houben M."/>
            <person name="Poggeler S."/>
            <person name="Stajich J.E."/>
            <person name="Nowrousian M."/>
        </authorList>
    </citation>
    <scope>NUCLEOTIDE SEQUENCE [LARGE SCALE GENOMIC DNA]</scope>
    <source>
        <strain evidence="2">CBS 100304</strain>
        <tissue evidence="1">Vegetative mycelium</tissue>
    </source>
</reference>
<evidence type="ECO:0000313" key="1">
    <source>
        <dbReference type="EMBL" id="CCX14976.1"/>
    </source>
</evidence>